<protein>
    <submittedName>
        <fullName evidence="2">Uncharacterized protein</fullName>
    </submittedName>
</protein>
<accession>A0A6C0CVQ6</accession>
<proteinExistence type="predicted"/>
<reference evidence="2" key="1">
    <citation type="journal article" date="2020" name="Nature">
        <title>Giant virus diversity and host interactions through global metagenomics.</title>
        <authorList>
            <person name="Schulz F."/>
            <person name="Roux S."/>
            <person name="Paez-Espino D."/>
            <person name="Jungbluth S."/>
            <person name="Walsh D.A."/>
            <person name="Denef V.J."/>
            <person name="McMahon K.D."/>
            <person name="Konstantinidis K.T."/>
            <person name="Eloe-Fadrosh E.A."/>
            <person name="Kyrpides N.C."/>
            <person name="Woyke T."/>
        </authorList>
    </citation>
    <scope>NUCLEOTIDE SEQUENCE</scope>
    <source>
        <strain evidence="2">GVMAG-M-3300022752-66</strain>
    </source>
</reference>
<evidence type="ECO:0000256" key="1">
    <source>
        <dbReference type="SAM" id="Phobius"/>
    </source>
</evidence>
<keyword evidence="1" id="KW-1133">Transmembrane helix</keyword>
<name>A0A6C0CVQ6_9ZZZZ</name>
<keyword evidence="1" id="KW-0472">Membrane</keyword>
<sequence length="37" mass="4567">MDLISTYIQNIINFYFYIYISPHFLLYKTTSKRENSE</sequence>
<evidence type="ECO:0000313" key="2">
    <source>
        <dbReference type="EMBL" id="QHT08327.1"/>
    </source>
</evidence>
<dbReference type="EMBL" id="MN739494">
    <property type="protein sequence ID" value="QHT08327.1"/>
    <property type="molecule type" value="Genomic_DNA"/>
</dbReference>
<organism evidence="2">
    <name type="scientific">viral metagenome</name>
    <dbReference type="NCBI Taxonomy" id="1070528"/>
    <lineage>
        <taxon>unclassified sequences</taxon>
        <taxon>metagenomes</taxon>
        <taxon>organismal metagenomes</taxon>
    </lineage>
</organism>
<keyword evidence="1" id="KW-0812">Transmembrane</keyword>
<dbReference type="AlphaFoldDB" id="A0A6C0CVQ6"/>
<feature type="transmembrane region" description="Helical" evidence="1">
    <location>
        <begin position="6"/>
        <end position="27"/>
    </location>
</feature>